<proteinExistence type="inferred from homology"/>
<evidence type="ECO:0000256" key="3">
    <source>
        <dbReference type="ARBA" id="ARBA00022692"/>
    </source>
</evidence>
<comment type="similarity">
    <text evidence="2">Belongs to the FAM171 family.</text>
</comment>
<dbReference type="PANTHER" id="PTHR31626:SF2">
    <property type="entry name" value="PROTEIN FAM171B"/>
    <property type="match status" value="1"/>
</dbReference>
<reference evidence="12" key="2">
    <citation type="submission" date="2025-09" db="UniProtKB">
        <authorList>
            <consortium name="Ensembl"/>
        </authorList>
    </citation>
    <scope>IDENTIFICATION</scope>
</reference>
<evidence type="ECO:0000256" key="1">
    <source>
        <dbReference type="ARBA" id="ARBA00004479"/>
    </source>
</evidence>
<keyword evidence="5 9" id="KW-1133">Transmembrane helix</keyword>
<dbReference type="Pfam" id="PF10577">
    <property type="entry name" value="FAM171A1-2-B_N"/>
    <property type="match status" value="1"/>
</dbReference>
<feature type="region of interest" description="Disordered" evidence="8">
    <location>
        <begin position="658"/>
        <end position="783"/>
    </location>
</feature>
<sequence length="783" mass="86544">MPLPFTDGSRTAQRVTPHLITSMLLCAIVVNFLLHILSARYYKASRQNLAFKQLEHPMLIFMHNIIFYAHFLFISTKTLTFSLSAESLLTLKIWVKDASSQRFLKGALVGVFLNGSQIHSSQTLENGEVTVTVPYHLGLTLTLVASMEGYILTQLPWKTTKMPIFSVITMSLRPQTQGNIWLFDDTVLITRKASDLSFQPSVQFPKSLLKLSENTTISMLSAYLTVPTLPTEKDSNFFTLNLSGYRNVKLNPLAVISAQLVSNGKEVDVKGPIQLKIPLPYNTHMRPSDSLTAWTFDMTIGTWVNKGIGTVQMETNGLVWNYVAPTLGNWIAAPPPSSGRNHSMDFISYHTYLLVGILGGTLVIAIGFLSVIVFHYLNYEAGRKRWNSTRLTVLKKDQTTSTSSDEAQLFFHNGDRSFSLAARGIGHDASDSPRHQANYNIYVENVGRPAGNLYENIGAVGLESFRAPVSNLYVNSDDIAKLWEKSEQNGSHQNGVENVVFRDKLFHIYNQSVAIVPAPELFTSQGQADPSGSRSATFPRNGMEHGAQTERNLKDSFTQTLPKVPQQDSDEQQALEGAQAAAANPGLWGRYSHLLESVSVPGTLNEAAGMGPFRGELQGISEQTLLELSKGKPSIHPPRAWFVSLDGKPAAQVRHSVIELQGRHRPGSSNDTSLDSGVDMNELQQPLRKSEEPSSSSMAKISGNQEQDLSSSEIGSPEDMSLRNTLEGSSAAIPNIPEDRDAGDTSSESKSTPPPRRLRKVRDKKPDKKTSRHMREERPQTKH</sequence>
<evidence type="ECO:0000256" key="2">
    <source>
        <dbReference type="ARBA" id="ARBA00006818"/>
    </source>
</evidence>
<dbReference type="GO" id="GO:0016020">
    <property type="term" value="C:membrane"/>
    <property type="evidence" value="ECO:0007669"/>
    <property type="project" value="UniProtKB-SubCell"/>
</dbReference>
<dbReference type="InterPro" id="IPR049175">
    <property type="entry name" value="FAM171_C"/>
</dbReference>
<keyword evidence="13" id="KW-1185">Reference proteome</keyword>
<dbReference type="Proteomes" id="UP000694427">
    <property type="component" value="Unplaced"/>
</dbReference>
<comment type="subcellular location">
    <subcellularLocation>
        <location evidence="1">Membrane</location>
        <topology evidence="1">Single-pass type I membrane protein</topology>
    </subcellularLocation>
</comment>
<dbReference type="InterPro" id="IPR018890">
    <property type="entry name" value="FAM171"/>
</dbReference>
<name>A0A8C1LHN2_CYPCA</name>
<dbReference type="PANTHER" id="PTHR31626">
    <property type="entry name" value="SUSHI DOMAIN-CONTAINING PROTEIN"/>
    <property type="match status" value="1"/>
</dbReference>
<dbReference type="Ensembl" id="ENSCCRT00010069108.1">
    <property type="protein sequence ID" value="ENSCCRP00010062967.1"/>
    <property type="gene ID" value="ENSCCRG00010026753.1"/>
</dbReference>
<evidence type="ECO:0000259" key="10">
    <source>
        <dbReference type="Pfam" id="PF10577"/>
    </source>
</evidence>
<feature type="region of interest" description="Disordered" evidence="8">
    <location>
        <begin position="524"/>
        <end position="547"/>
    </location>
</feature>
<feature type="compositionally biased region" description="Polar residues" evidence="8">
    <location>
        <begin position="693"/>
        <end position="714"/>
    </location>
</feature>
<feature type="compositionally biased region" description="Basic and acidic residues" evidence="8">
    <location>
        <begin position="764"/>
        <end position="783"/>
    </location>
</feature>
<feature type="transmembrane region" description="Helical" evidence="9">
    <location>
        <begin position="352"/>
        <end position="377"/>
    </location>
</feature>
<feature type="transmembrane region" description="Helical" evidence="9">
    <location>
        <begin position="133"/>
        <end position="152"/>
    </location>
</feature>
<feature type="domain" description="FAM171 C-terminal" evidence="11">
    <location>
        <begin position="561"/>
        <end position="779"/>
    </location>
</feature>
<feature type="transmembrane region" description="Helical" evidence="9">
    <location>
        <begin position="20"/>
        <end position="42"/>
    </location>
</feature>
<evidence type="ECO:0000256" key="7">
    <source>
        <dbReference type="ARBA" id="ARBA00023180"/>
    </source>
</evidence>
<reference evidence="12" key="1">
    <citation type="submission" date="2025-08" db="UniProtKB">
        <authorList>
            <consortium name="Ensembl"/>
        </authorList>
    </citation>
    <scope>IDENTIFICATION</scope>
</reference>
<protein>
    <submittedName>
        <fullName evidence="12">Membrane-associated ring finger (C3HC4) 7</fullName>
    </submittedName>
</protein>
<evidence type="ECO:0000259" key="11">
    <source>
        <dbReference type="Pfam" id="PF20771"/>
    </source>
</evidence>
<evidence type="ECO:0000256" key="4">
    <source>
        <dbReference type="ARBA" id="ARBA00022729"/>
    </source>
</evidence>
<organism evidence="12 13">
    <name type="scientific">Cyprinus carpio</name>
    <name type="common">Common carp</name>
    <dbReference type="NCBI Taxonomy" id="7962"/>
    <lineage>
        <taxon>Eukaryota</taxon>
        <taxon>Metazoa</taxon>
        <taxon>Chordata</taxon>
        <taxon>Craniata</taxon>
        <taxon>Vertebrata</taxon>
        <taxon>Euteleostomi</taxon>
        <taxon>Actinopterygii</taxon>
        <taxon>Neopterygii</taxon>
        <taxon>Teleostei</taxon>
        <taxon>Ostariophysi</taxon>
        <taxon>Cypriniformes</taxon>
        <taxon>Cyprinidae</taxon>
        <taxon>Cyprininae</taxon>
        <taxon>Cyprinus</taxon>
    </lineage>
</organism>
<keyword evidence="4" id="KW-0732">Signal</keyword>
<keyword evidence="6 9" id="KW-0472">Membrane</keyword>
<evidence type="ECO:0000256" key="9">
    <source>
        <dbReference type="SAM" id="Phobius"/>
    </source>
</evidence>
<evidence type="ECO:0000256" key="5">
    <source>
        <dbReference type="ARBA" id="ARBA00022989"/>
    </source>
</evidence>
<dbReference type="InterPro" id="IPR048530">
    <property type="entry name" value="FAM171_N"/>
</dbReference>
<feature type="compositionally biased region" description="Polar residues" evidence="8">
    <location>
        <begin position="524"/>
        <end position="538"/>
    </location>
</feature>
<feature type="transmembrane region" description="Helical" evidence="9">
    <location>
        <begin position="54"/>
        <end position="74"/>
    </location>
</feature>
<keyword evidence="3 9" id="KW-0812">Transmembrane</keyword>
<keyword evidence="7" id="KW-0325">Glycoprotein</keyword>
<evidence type="ECO:0000313" key="13">
    <source>
        <dbReference type="Proteomes" id="UP000694427"/>
    </source>
</evidence>
<dbReference type="AlphaFoldDB" id="A0A8C1LHN2"/>
<accession>A0A8C1LHN2</accession>
<feature type="domain" description="FAM171 N-terminal" evidence="10">
    <location>
        <begin position="90"/>
        <end position="334"/>
    </location>
</feature>
<evidence type="ECO:0000256" key="6">
    <source>
        <dbReference type="ARBA" id="ARBA00023136"/>
    </source>
</evidence>
<evidence type="ECO:0000313" key="12">
    <source>
        <dbReference type="Ensembl" id="ENSCCRP00010062967.1"/>
    </source>
</evidence>
<dbReference type="Pfam" id="PF20771">
    <property type="entry name" value="FAM171A1-2-B_C"/>
    <property type="match status" value="1"/>
</dbReference>
<evidence type="ECO:0000256" key="8">
    <source>
        <dbReference type="SAM" id="MobiDB-lite"/>
    </source>
</evidence>